<evidence type="ECO:0000313" key="6">
    <source>
        <dbReference type="Proteomes" id="UP000315995"/>
    </source>
</evidence>
<dbReference type="PROSITE" id="PS01129">
    <property type="entry name" value="PSI_RLU"/>
    <property type="match status" value="1"/>
</dbReference>
<keyword evidence="3" id="KW-0694">RNA-binding</keyword>
<evidence type="ECO:0000313" key="5">
    <source>
        <dbReference type="EMBL" id="QDG53231.1"/>
    </source>
</evidence>
<evidence type="ECO:0000256" key="2">
    <source>
        <dbReference type="ARBA" id="ARBA00023235"/>
    </source>
</evidence>
<name>A0A4Y6PY37_PERCE</name>
<dbReference type="SUPFAM" id="SSF55174">
    <property type="entry name" value="Alpha-L RNA-binding motif"/>
    <property type="match status" value="1"/>
</dbReference>
<dbReference type="Pfam" id="PF00849">
    <property type="entry name" value="PseudoU_synth_2"/>
    <property type="match status" value="1"/>
</dbReference>
<keyword evidence="6" id="KW-1185">Reference proteome</keyword>
<dbReference type="SUPFAM" id="SSF55120">
    <property type="entry name" value="Pseudouridine synthase"/>
    <property type="match status" value="1"/>
</dbReference>
<organism evidence="5 6">
    <name type="scientific">Persicimonas caeni</name>
    <dbReference type="NCBI Taxonomy" id="2292766"/>
    <lineage>
        <taxon>Bacteria</taxon>
        <taxon>Deltaproteobacteria</taxon>
        <taxon>Bradymonadales</taxon>
        <taxon>Bradymonadaceae</taxon>
        <taxon>Persicimonas</taxon>
    </lineage>
</organism>
<dbReference type="PROSITE" id="PS50889">
    <property type="entry name" value="S4"/>
    <property type="match status" value="1"/>
</dbReference>
<comment type="similarity">
    <text evidence="1">Belongs to the pseudouridine synthase RluA family.</text>
</comment>
<dbReference type="Proteomes" id="UP000315995">
    <property type="component" value="Chromosome"/>
</dbReference>
<feature type="domain" description="RNA-binding S4" evidence="4">
    <location>
        <begin position="71"/>
        <end position="134"/>
    </location>
</feature>
<dbReference type="Gene3D" id="3.30.2350.10">
    <property type="entry name" value="Pseudouridine synthase"/>
    <property type="match status" value="1"/>
</dbReference>
<evidence type="ECO:0000256" key="1">
    <source>
        <dbReference type="ARBA" id="ARBA00010876"/>
    </source>
</evidence>
<protein>
    <submittedName>
        <fullName evidence="5">RluA family pseudouridine synthase</fullName>
    </submittedName>
</protein>
<dbReference type="AlphaFoldDB" id="A0A4Y6PY37"/>
<reference evidence="5 6" key="1">
    <citation type="submission" date="2019-06" db="EMBL/GenBank/DDBJ databases">
        <title>Persicimonas caeni gen. nov., sp. nov., a predatory bacterium isolated from solar saltern.</title>
        <authorList>
            <person name="Wang S."/>
        </authorList>
    </citation>
    <scope>NUCLEOTIDE SEQUENCE [LARGE SCALE GENOMIC DNA]</scope>
    <source>
        <strain evidence="5 6">YN101</strain>
    </source>
</reference>
<dbReference type="GO" id="GO:0120159">
    <property type="term" value="F:rRNA pseudouridine synthase activity"/>
    <property type="evidence" value="ECO:0007669"/>
    <property type="project" value="UniProtKB-ARBA"/>
</dbReference>
<accession>A0A5B8YD25</accession>
<dbReference type="SMART" id="SM00363">
    <property type="entry name" value="S4"/>
    <property type="match status" value="1"/>
</dbReference>
<dbReference type="PANTHER" id="PTHR21600">
    <property type="entry name" value="MITOCHONDRIAL RNA PSEUDOURIDINE SYNTHASE"/>
    <property type="match status" value="1"/>
</dbReference>
<dbReference type="InterPro" id="IPR006145">
    <property type="entry name" value="PsdUridine_synth_RsuA/RluA"/>
</dbReference>
<dbReference type="OrthoDB" id="128480at2"/>
<evidence type="ECO:0000259" key="4">
    <source>
        <dbReference type="SMART" id="SM00363"/>
    </source>
</evidence>
<dbReference type="Gene3D" id="3.10.290.10">
    <property type="entry name" value="RNA-binding S4 domain"/>
    <property type="match status" value="1"/>
</dbReference>
<dbReference type="InterPro" id="IPR006224">
    <property type="entry name" value="PsdUridine_synth_RluA-like_CS"/>
</dbReference>
<proteinExistence type="inferred from homology"/>
<dbReference type="InterPro" id="IPR002942">
    <property type="entry name" value="S4_RNA-bd"/>
</dbReference>
<accession>A0A4Y6PY37</accession>
<dbReference type="GO" id="GO:0003723">
    <property type="term" value="F:RNA binding"/>
    <property type="evidence" value="ECO:0007669"/>
    <property type="project" value="UniProtKB-KW"/>
</dbReference>
<dbReference type="GO" id="GO:0000455">
    <property type="term" value="P:enzyme-directed rRNA pseudouridine synthesis"/>
    <property type="evidence" value="ECO:0007669"/>
    <property type="project" value="UniProtKB-ARBA"/>
</dbReference>
<dbReference type="EMBL" id="CP041186">
    <property type="protein sequence ID" value="QDG53231.1"/>
    <property type="molecule type" value="Genomic_DNA"/>
</dbReference>
<sequence>MEKTVQVHVHVQVHGAPAARTNDMRVSGVEGSGRRCYEERAMSDEVDEQGRLITENVREREFEVDHNFHGWRLDQFLANRIPRISRSFAGRIAKEGDVEVIPRRKVKAGTKLREDDLVILREELEPERVQDHEVEILYRDEALIVVGKPAGMLVHESSSVRLNTITKYLERAGFDEGEPVHRLDRETSGVLVCAAKHKYVAELRGMFATTHPEKVYRALVHDPDGRWQVGDKRTITDPLGIDPDSVLDIKMGHGDLDATTHVEVLGRVDHAFGAMADLKVTIETGRQHQIRIHLAMQGTPIAGDKLYSLDDEFFMAICAAPDNEELLAKLPFDRHALHAWQMRMAHPTSGEMVEFEAPVPSIWR</sequence>
<keyword evidence="2" id="KW-0413">Isomerase</keyword>
<dbReference type="InterPro" id="IPR036986">
    <property type="entry name" value="S4_RNA-bd_sf"/>
</dbReference>
<dbReference type="CDD" id="cd02869">
    <property type="entry name" value="PseudoU_synth_RluA_like"/>
    <property type="match status" value="1"/>
</dbReference>
<dbReference type="InterPro" id="IPR050188">
    <property type="entry name" value="RluA_PseudoU_synthase"/>
</dbReference>
<gene>
    <name evidence="5" type="ORF">FIV42_21515</name>
</gene>
<dbReference type="CDD" id="cd00165">
    <property type="entry name" value="S4"/>
    <property type="match status" value="1"/>
</dbReference>
<dbReference type="InterPro" id="IPR020103">
    <property type="entry name" value="PsdUridine_synth_cat_dom_sf"/>
</dbReference>
<dbReference type="PANTHER" id="PTHR21600:SF44">
    <property type="entry name" value="RIBOSOMAL LARGE SUBUNIT PSEUDOURIDINE SYNTHASE D"/>
    <property type="match status" value="1"/>
</dbReference>
<evidence type="ECO:0000256" key="3">
    <source>
        <dbReference type="PROSITE-ProRule" id="PRU00182"/>
    </source>
</evidence>